<sequence>MASLARLIAGLGIILSFLSLSATADTEVSQWPLHDDGFNKVVQWDHYSFQINGQRIFIFSGEFHYWRIPVPGLWRDILEKIKAAGFTAFSFYSSWGYHAPNNYTVDFSTGAHDITPIFELAKEIGLYIIVRPGPYINAEASAGGFPLWLTTGEYGSLRNNDTRYTSAWKPYFTEMSSITSKHQVTNGENALVYQIENEYGEQWIGSASERVPNETAIAYMELLEANARANGIRVPLTSNDPNMDSHSWGSDWSSEGGNVDVAGLDSYPSCWTCDLSQCTSTNGAYIPFQVMDYYDYFQESQPTLPEFMPEFQGGSYNPWGGPEGGCADNTDADFANLFYRWNIGQRVTAMSLYMLFGGTNWGAIAAPVTASSYDYSAPISEDRSIGSKYYETKLLALFTRCARDLTMTNLAGNGTQYTDNAAVRAYELRNPDTNAGFYATFHSNTSLSTNEAFHLKINTSAGELTVPRYGGMIRLNGHQSKIVVTDFTFGSKTLLYSTAEVLTYEVFDDTPTLVLWVPTGESGEFSVKGAKQGSTKKCQGCSNVKFIKDESGLTASFTQSYGMSVLELDDVRVVLLDRTYAYQFWAPALTNDPFVPEKESVLVQGPYLVRNARLSGSNLDVTGDIVDTTTLEVFAPEAVKRITWNGKSLETHRTEYGSLKSLVSGPKSITLPTFGSWKSNDSLPERFPSYDATGPAWVDANHMTTLNPRAPTSLPVLYADEYGFHNGVRLWRGYFNGTATGVFLNVQGGTAFGFSAWLNGHFLGSYLGDTATEQANLTLSFSNVTVSTKTPNVLLVVHDDTGHDETTGALNPRGILDSKLLGSSNGFSHWRLAGTAGGESNLDPVRGVYNEDGLYGERVGWHLPGFDASAWTSASRIQTVVNGTRSSVLSFQGATVRFFRTIVPLNLPSNRDISISFILSTPTGSTASYRAQLFVNGYQYGRYNPHIGNQVVYPVPAGVLNYDGDNTIAVAVWAQSEEGASISVGWRVNYVTDSSLEVVGLGEGLRPGWSAQRERFA</sequence>
<keyword evidence="7" id="KW-0378">Hydrolase</keyword>
<evidence type="ECO:0000259" key="15">
    <source>
        <dbReference type="SMART" id="SM01029"/>
    </source>
</evidence>
<reference evidence="16" key="1">
    <citation type="submission" date="2022-12" db="EMBL/GenBank/DDBJ databases">
        <authorList>
            <person name="Petersen C."/>
        </authorList>
    </citation>
    <scope>NUCLEOTIDE SEQUENCE</scope>
    <source>
        <strain evidence="16">IBT 15544</strain>
    </source>
</reference>
<keyword evidence="8" id="KW-0325">Glycoprotein</keyword>
<dbReference type="FunFam" id="2.102.20.10:FF:000001">
    <property type="entry name" value="Beta-galactosidase A"/>
    <property type="match status" value="1"/>
</dbReference>
<evidence type="ECO:0000256" key="4">
    <source>
        <dbReference type="ARBA" id="ARBA00012756"/>
    </source>
</evidence>
<organism evidence="16 17">
    <name type="scientific">Penicillium cinerascens</name>
    <dbReference type="NCBI Taxonomy" id="70096"/>
    <lineage>
        <taxon>Eukaryota</taxon>
        <taxon>Fungi</taxon>
        <taxon>Dikarya</taxon>
        <taxon>Ascomycota</taxon>
        <taxon>Pezizomycotina</taxon>
        <taxon>Eurotiomycetes</taxon>
        <taxon>Eurotiomycetidae</taxon>
        <taxon>Eurotiales</taxon>
        <taxon>Aspergillaceae</taxon>
        <taxon>Penicillium</taxon>
    </lineage>
</organism>
<keyword evidence="17" id="KW-1185">Reference proteome</keyword>
<dbReference type="GO" id="GO:0000272">
    <property type="term" value="P:polysaccharide catabolic process"/>
    <property type="evidence" value="ECO:0007669"/>
    <property type="project" value="UniProtKB-KW"/>
</dbReference>
<reference evidence="16" key="2">
    <citation type="journal article" date="2023" name="IMA Fungus">
        <title>Comparative genomic study of the Penicillium genus elucidates a diverse pangenome and 15 lateral gene transfer events.</title>
        <authorList>
            <person name="Petersen C."/>
            <person name="Sorensen T."/>
            <person name="Nielsen M.R."/>
            <person name="Sondergaard T.E."/>
            <person name="Sorensen J.L."/>
            <person name="Fitzpatrick D.A."/>
            <person name="Frisvad J.C."/>
            <person name="Nielsen K.L."/>
        </authorList>
    </citation>
    <scope>NUCLEOTIDE SEQUENCE</scope>
    <source>
        <strain evidence="16">IBT 15544</strain>
    </source>
</reference>
<dbReference type="EC" id="3.2.1.23" evidence="4"/>
<feature type="chain" id="PRO_5040759154" description="beta-galactosidase" evidence="14">
    <location>
        <begin position="25"/>
        <end position="1017"/>
    </location>
</feature>
<dbReference type="SUPFAM" id="SSF51445">
    <property type="entry name" value="(Trans)glycosidases"/>
    <property type="match status" value="1"/>
</dbReference>
<dbReference type="SUPFAM" id="SSF49785">
    <property type="entry name" value="Galactose-binding domain-like"/>
    <property type="match status" value="2"/>
</dbReference>
<evidence type="ECO:0000256" key="14">
    <source>
        <dbReference type="SAM" id="SignalP"/>
    </source>
</evidence>
<dbReference type="InterPro" id="IPR025300">
    <property type="entry name" value="BetaGal_jelly_roll_dom"/>
</dbReference>
<dbReference type="GO" id="GO:0005576">
    <property type="term" value="C:extracellular region"/>
    <property type="evidence" value="ECO:0007669"/>
    <property type="project" value="UniProtKB-SubCell"/>
</dbReference>
<dbReference type="FunFam" id="2.60.390.10:FF:000001">
    <property type="entry name" value="Beta-galactosidase A"/>
    <property type="match status" value="1"/>
</dbReference>
<feature type="signal peptide" evidence="14">
    <location>
        <begin position="1"/>
        <end position="24"/>
    </location>
</feature>
<evidence type="ECO:0000256" key="8">
    <source>
        <dbReference type="ARBA" id="ARBA00023180"/>
    </source>
</evidence>
<dbReference type="Gene3D" id="2.60.120.260">
    <property type="entry name" value="Galactose-binding domain-like"/>
    <property type="match status" value="2"/>
</dbReference>
<dbReference type="Gene3D" id="3.20.20.80">
    <property type="entry name" value="Glycosidases"/>
    <property type="match status" value="1"/>
</dbReference>
<comment type="catalytic activity">
    <reaction evidence="1">
        <text>Hydrolysis of terminal non-reducing beta-D-galactose residues in beta-D-galactosides.</text>
        <dbReference type="EC" id="3.2.1.23"/>
    </reaction>
</comment>
<evidence type="ECO:0000256" key="2">
    <source>
        <dbReference type="ARBA" id="ARBA00004613"/>
    </source>
</evidence>
<keyword evidence="11" id="KW-0624">Polysaccharide degradation</keyword>
<feature type="domain" description="Beta-galactosidase" evidence="15">
    <location>
        <begin position="404"/>
        <end position="584"/>
    </location>
</feature>
<keyword evidence="10" id="KW-0326">Glycosidase</keyword>
<dbReference type="SUPFAM" id="SSF117100">
    <property type="entry name" value="Beta-galactosidase LacA, domain 3"/>
    <property type="match status" value="1"/>
</dbReference>
<dbReference type="GO" id="GO:0004565">
    <property type="term" value="F:beta-galactosidase activity"/>
    <property type="evidence" value="ECO:0007669"/>
    <property type="project" value="UniProtKB-EC"/>
</dbReference>
<dbReference type="RefSeq" id="XP_058309503.1">
    <property type="nucleotide sequence ID" value="XM_058452965.1"/>
</dbReference>
<dbReference type="Pfam" id="PF01301">
    <property type="entry name" value="Glyco_hydro_35"/>
    <property type="match status" value="1"/>
</dbReference>
<dbReference type="InterPro" id="IPR031330">
    <property type="entry name" value="Gly_Hdrlase_35_cat"/>
</dbReference>
<dbReference type="SMART" id="SM01029">
    <property type="entry name" value="BetaGal_dom2"/>
    <property type="match status" value="1"/>
</dbReference>
<dbReference type="Proteomes" id="UP001150904">
    <property type="component" value="Unassembled WGS sequence"/>
</dbReference>
<evidence type="ECO:0000256" key="3">
    <source>
        <dbReference type="ARBA" id="ARBA00009809"/>
    </source>
</evidence>
<keyword evidence="6 14" id="KW-0732">Signal</keyword>
<proteinExistence type="inferred from homology"/>
<dbReference type="PRINTS" id="PR00742">
    <property type="entry name" value="GLHYDRLASE35"/>
</dbReference>
<evidence type="ECO:0000256" key="11">
    <source>
        <dbReference type="ARBA" id="ARBA00023326"/>
    </source>
</evidence>
<evidence type="ECO:0000256" key="9">
    <source>
        <dbReference type="ARBA" id="ARBA00023277"/>
    </source>
</evidence>
<evidence type="ECO:0000256" key="7">
    <source>
        <dbReference type="ARBA" id="ARBA00022801"/>
    </source>
</evidence>
<evidence type="ECO:0000256" key="1">
    <source>
        <dbReference type="ARBA" id="ARBA00001412"/>
    </source>
</evidence>
<evidence type="ECO:0000313" key="17">
    <source>
        <dbReference type="Proteomes" id="UP001150904"/>
    </source>
</evidence>
<dbReference type="AlphaFoldDB" id="A0A9W9T0L7"/>
<evidence type="ECO:0000256" key="6">
    <source>
        <dbReference type="ARBA" id="ARBA00022729"/>
    </source>
</evidence>
<evidence type="ECO:0000313" key="16">
    <source>
        <dbReference type="EMBL" id="KAJ5205024.1"/>
    </source>
</evidence>
<dbReference type="InterPro" id="IPR036833">
    <property type="entry name" value="BetaGal_dom3_sf"/>
</dbReference>
<dbReference type="OrthoDB" id="1657402at2759"/>
<dbReference type="SUPFAM" id="SSF51011">
    <property type="entry name" value="Glycosyl hydrolase domain"/>
    <property type="match status" value="1"/>
</dbReference>
<dbReference type="Pfam" id="PF13364">
    <property type="entry name" value="BetaGal_ABD2"/>
    <property type="match status" value="2"/>
</dbReference>
<dbReference type="InterPro" id="IPR037110">
    <property type="entry name" value="Betagal_dom2_sf"/>
</dbReference>
<comment type="caution">
    <text evidence="16">The sequence shown here is derived from an EMBL/GenBank/DDBJ whole genome shotgun (WGS) entry which is preliminary data.</text>
</comment>
<dbReference type="GeneID" id="83180266"/>
<dbReference type="InterPro" id="IPR025972">
    <property type="entry name" value="BetaGal_dom3"/>
</dbReference>
<dbReference type="Pfam" id="PF13363">
    <property type="entry name" value="BetaGal_dom3"/>
    <property type="match status" value="1"/>
</dbReference>
<comment type="subcellular location">
    <subcellularLocation>
        <location evidence="2">Secreted</location>
    </subcellularLocation>
</comment>
<dbReference type="PANTHER" id="PTHR23421">
    <property type="entry name" value="BETA-GALACTOSIDASE RELATED"/>
    <property type="match status" value="1"/>
</dbReference>
<dbReference type="EMBL" id="JAPQKR010000012">
    <property type="protein sequence ID" value="KAJ5205024.1"/>
    <property type="molecule type" value="Genomic_DNA"/>
</dbReference>
<dbReference type="InterPro" id="IPR008979">
    <property type="entry name" value="Galactose-bd-like_sf"/>
</dbReference>
<dbReference type="InterPro" id="IPR018954">
    <property type="entry name" value="Betagal_dom2"/>
</dbReference>
<dbReference type="Pfam" id="PF10435">
    <property type="entry name" value="BetaGal_dom2"/>
    <property type="match status" value="1"/>
</dbReference>
<dbReference type="Gene3D" id="2.102.20.10">
    <property type="entry name" value="Beta-galactosidase, domain 2"/>
    <property type="match status" value="1"/>
</dbReference>
<gene>
    <name evidence="16" type="ORF">N7498_005903</name>
</gene>
<name>A0A9W9T0L7_9EURO</name>
<dbReference type="InterPro" id="IPR017853">
    <property type="entry name" value="GH"/>
</dbReference>
<dbReference type="FunFam" id="3.20.20.80:FF:000040">
    <property type="entry name" value="Beta-galactosidase A"/>
    <property type="match status" value="1"/>
</dbReference>
<evidence type="ECO:0000256" key="12">
    <source>
        <dbReference type="ARBA" id="ARBA00078160"/>
    </source>
</evidence>
<keyword evidence="5" id="KW-0964">Secreted</keyword>
<keyword evidence="9" id="KW-0119">Carbohydrate metabolism</keyword>
<evidence type="ECO:0000256" key="5">
    <source>
        <dbReference type="ARBA" id="ARBA00022525"/>
    </source>
</evidence>
<dbReference type="FunFam" id="2.60.120.260:FF:000065">
    <property type="entry name" value="Beta-galactosidase A"/>
    <property type="match status" value="1"/>
</dbReference>
<accession>A0A9W9T0L7</accession>
<evidence type="ECO:0000256" key="10">
    <source>
        <dbReference type="ARBA" id="ARBA00023295"/>
    </source>
</evidence>
<comment type="similarity">
    <text evidence="3 13">Belongs to the glycosyl hydrolase 35 family.</text>
</comment>
<evidence type="ECO:0000256" key="13">
    <source>
        <dbReference type="RuleBase" id="RU003679"/>
    </source>
</evidence>
<dbReference type="InterPro" id="IPR001944">
    <property type="entry name" value="Glycoside_Hdrlase_35"/>
</dbReference>
<dbReference type="Gene3D" id="2.60.390.10">
    <property type="entry name" value="Beta-galactosidase, domain 3"/>
    <property type="match status" value="1"/>
</dbReference>
<protein>
    <recommendedName>
        <fullName evidence="4">beta-galactosidase</fullName>
        <ecNumber evidence="4">3.2.1.23</ecNumber>
    </recommendedName>
    <alternativeName>
        <fullName evidence="12">Lactase A</fullName>
    </alternativeName>
</protein>